<dbReference type="Pfam" id="PF19782">
    <property type="entry name" value="DUF6267"/>
    <property type="match status" value="1"/>
</dbReference>
<protein>
    <submittedName>
        <fullName evidence="1">Uncharacterized protein</fullName>
    </submittedName>
</protein>
<sequence>MEARIQHAEDVVFWEGSAGAKRALKALSDMANAGGKNVTIKWDGSPAVVFGRN</sequence>
<evidence type="ECO:0000313" key="1">
    <source>
        <dbReference type="EMBL" id="SVB26088.1"/>
    </source>
</evidence>
<reference evidence="1" key="1">
    <citation type="submission" date="2018-05" db="EMBL/GenBank/DDBJ databases">
        <authorList>
            <person name="Lanie J.A."/>
            <person name="Ng W.-L."/>
            <person name="Kazmierczak K.M."/>
            <person name="Andrzejewski T.M."/>
            <person name="Davidsen T.M."/>
            <person name="Wayne K.J."/>
            <person name="Tettelin H."/>
            <person name="Glass J.I."/>
            <person name="Rusch D."/>
            <person name="Podicherti R."/>
            <person name="Tsui H.-C.T."/>
            <person name="Winkler M.E."/>
        </authorList>
    </citation>
    <scope>NUCLEOTIDE SEQUENCE</scope>
</reference>
<gene>
    <name evidence="1" type="ORF">METZ01_LOCUS178942</name>
</gene>
<dbReference type="EMBL" id="UINC01034752">
    <property type="protein sequence ID" value="SVB26088.1"/>
    <property type="molecule type" value="Genomic_DNA"/>
</dbReference>
<accession>A0A382CIQ8</accession>
<dbReference type="InterPro" id="IPR046234">
    <property type="entry name" value="DUF6267"/>
</dbReference>
<proteinExistence type="predicted"/>
<name>A0A382CIQ8_9ZZZZ</name>
<dbReference type="AlphaFoldDB" id="A0A382CIQ8"/>
<feature type="non-terminal residue" evidence="1">
    <location>
        <position position="53"/>
    </location>
</feature>
<organism evidence="1">
    <name type="scientific">marine metagenome</name>
    <dbReference type="NCBI Taxonomy" id="408172"/>
    <lineage>
        <taxon>unclassified sequences</taxon>
        <taxon>metagenomes</taxon>
        <taxon>ecological metagenomes</taxon>
    </lineage>
</organism>